<evidence type="ECO:0000256" key="2">
    <source>
        <dbReference type="SAM" id="SignalP"/>
    </source>
</evidence>
<dbReference type="SUPFAM" id="SSF56925">
    <property type="entry name" value="OMPA-like"/>
    <property type="match status" value="1"/>
</dbReference>
<dbReference type="InterPro" id="IPR027385">
    <property type="entry name" value="Beta-barrel_OMP"/>
</dbReference>
<evidence type="ECO:0000313" key="5">
    <source>
        <dbReference type="Proteomes" id="UP000267223"/>
    </source>
</evidence>
<organism evidence="4 5">
    <name type="scientific">Hanamia caeni</name>
    <dbReference type="NCBI Taxonomy" id="2294116"/>
    <lineage>
        <taxon>Bacteria</taxon>
        <taxon>Pseudomonadati</taxon>
        <taxon>Bacteroidota</taxon>
        <taxon>Chitinophagia</taxon>
        <taxon>Chitinophagales</taxon>
        <taxon>Chitinophagaceae</taxon>
        <taxon>Hanamia</taxon>
    </lineage>
</organism>
<feature type="chain" id="PRO_5018271228" description="Outer membrane protein beta-barrel domain-containing protein" evidence="2">
    <location>
        <begin position="30"/>
        <end position="312"/>
    </location>
</feature>
<dbReference type="EMBL" id="RJJR01000004">
    <property type="protein sequence ID" value="RNI37849.1"/>
    <property type="molecule type" value="Genomic_DNA"/>
</dbReference>
<gene>
    <name evidence="4" type="ORF">EFY79_06265</name>
</gene>
<dbReference type="RefSeq" id="WP_123119838.1">
    <property type="nucleotide sequence ID" value="NZ_RJJR01000004.1"/>
</dbReference>
<comment type="caution">
    <text evidence="4">The sequence shown here is derived from an EMBL/GenBank/DDBJ whole genome shotgun (WGS) entry which is preliminary data.</text>
</comment>
<dbReference type="Gene3D" id="2.40.160.20">
    <property type="match status" value="1"/>
</dbReference>
<evidence type="ECO:0000259" key="3">
    <source>
        <dbReference type="Pfam" id="PF13505"/>
    </source>
</evidence>
<name>A0A3M9NJ79_9BACT</name>
<keyword evidence="5" id="KW-1185">Reference proteome</keyword>
<dbReference type="InterPro" id="IPR011250">
    <property type="entry name" value="OMP/PagP_B-barrel"/>
</dbReference>
<evidence type="ECO:0000313" key="4">
    <source>
        <dbReference type="EMBL" id="RNI37849.1"/>
    </source>
</evidence>
<evidence type="ECO:0000256" key="1">
    <source>
        <dbReference type="ARBA" id="ARBA00022729"/>
    </source>
</evidence>
<sequence length="312" mass="35234">MKYFLPPKYKSFLFVFLLAISFVTEKAYAQEDTTRIQAPQPVKHNAGFDVIVKMNGDIVYGLVKEVAPYYISYQRTDIPDGPVYTIPRYEVYVISYRNQVKDYINGRAAQPVPQGQIPPRRHYENEQKRSANPISFDNGKITVGLGFLRSFSKLKNKSDYSTSASFPTLTFGYEVPFNSNVQLGILLGFGTHNFSDQKFSTYDSTNNDIRIKENIFGLYVYGRYYFLDPTSQLQPYILLGPGITSSNLHSENKISFTNDNTQTILVKSGTRSTGIGIIARAGLEYYLNKEFQVYFDAGVGLSAIKVGISYAL</sequence>
<dbReference type="Proteomes" id="UP000267223">
    <property type="component" value="Unassembled WGS sequence"/>
</dbReference>
<keyword evidence="1 2" id="KW-0732">Signal</keyword>
<protein>
    <recommendedName>
        <fullName evidence="3">Outer membrane protein beta-barrel domain-containing protein</fullName>
    </recommendedName>
</protein>
<feature type="domain" description="Outer membrane protein beta-barrel" evidence="3">
    <location>
        <begin position="140"/>
        <end position="297"/>
    </location>
</feature>
<dbReference type="OrthoDB" id="681065at2"/>
<reference evidence="4 5" key="1">
    <citation type="submission" date="2018-11" db="EMBL/GenBank/DDBJ databases">
        <title>Draft genome sequence of Ferruginibacter sp. BO-59.</title>
        <authorList>
            <person name="Im W.T."/>
        </authorList>
    </citation>
    <scope>NUCLEOTIDE SEQUENCE [LARGE SCALE GENOMIC DNA]</scope>
    <source>
        <strain evidence="4 5">BO-59</strain>
    </source>
</reference>
<dbReference type="AlphaFoldDB" id="A0A3M9NJ79"/>
<proteinExistence type="predicted"/>
<feature type="signal peptide" evidence="2">
    <location>
        <begin position="1"/>
        <end position="29"/>
    </location>
</feature>
<accession>A0A3M9NJ79</accession>
<dbReference type="Pfam" id="PF13505">
    <property type="entry name" value="OMP_b-brl"/>
    <property type="match status" value="1"/>
</dbReference>